<feature type="domain" description="Probable transposase IS891/IS1136/IS1341" evidence="7">
    <location>
        <begin position="186"/>
        <end position="306"/>
    </location>
</feature>
<accession>A0A1C2IGB0</accession>
<comment type="caution">
    <text evidence="10">The sequence shown here is derived from an EMBL/GenBank/DDBJ whole genome shotgun (WGS) entry which is preliminary data.</text>
</comment>
<evidence type="ECO:0000259" key="9">
    <source>
        <dbReference type="Pfam" id="PF12323"/>
    </source>
</evidence>
<dbReference type="GO" id="GO:0003677">
    <property type="term" value="F:DNA binding"/>
    <property type="evidence" value="ECO:0007669"/>
    <property type="project" value="UniProtKB-KW"/>
</dbReference>
<keyword evidence="4" id="KW-0862">Zinc</keyword>
<keyword evidence="11" id="KW-1185">Reference proteome</keyword>
<keyword evidence="6" id="KW-0233">DNA recombination</keyword>
<dbReference type="RefSeq" id="WP_065973749.1">
    <property type="nucleotide sequence ID" value="NZ_LWRY01000024.1"/>
</dbReference>
<dbReference type="InterPro" id="IPR010095">
    <property type="entry name" value="Cas12f1-like_TNB"/>
</dbReference>
<reference evidence="10" key="1">
    <citation type="journal article" date="2016" name="Int. J. Mol. Sci.">
        <title>Comparative genomics of the extreme acidophile Acidithiobacillus thiooxidans reveals intraspecific divergence and niche adaptation.</title>
        <authorList>
            <person name="Zhang X."/>
            <person name="Feng X."/>
            <person name="Tao J."/>
            <person name="Ma L."/>
            <person name="Xiao Y."/>
            <person name="Liang Y."/>
            <person name="Liu X."/>
            <person name="Yin H."/>
        </authorList>
    </citation>
    <scope>NUCLEOTIDE SEQUENCE [LARGE SCALE GENOMIC DNA]</scope>
    <source>
        <strain evidence="10">DXS-W</strain>
    </source>
</reference>
<feature type="domain" description="Transposase putative helix-turn-helix" evidence="9">
    <location>
        <begin position="3"/>
        <end position="47"/>
    </location>
</feature>
<evidence type="ECO:0000256" key="3">
    <source>
        <dbReference type="ARBA" id="ARBA00022723"/>
    </source>
</evidence>
<keyword evidence="3" id="KW-0479">Metal-binding</keyword>
<feature type="domain" description="Cas12f1-like TNB" evidence="8">
    <location>
        <begin position="326"/>
        <end position="392"/>
    </location>
</feature>
<evidence type="ECO:0000256" key="2">
    <source>
        <dbReference type="ARBA" id="ARBA00022578"/>
    </source>
</evidence>
<dbReference type="Proteomes" id="UP000095008">
    <property type="component" value="Unassembled WGS sequence"/>
</dbReference>
<dbReference type="AlphaFoldDB" id="A0A1C2IGB0"/>
<evidence type="ECO:0000313" key="10">
    <source>
        <dbReference type="EMBL" id="OCX75015.1"/>
    </source>
</evidence>
<dbReference type="EMBL" id="LWRY01000024">
    <property type="protein sequence ID" value="OCX75015.1"/>
    <property type="molecule type" value="Genomic_DNA"/>
</dbReference>
<protein>
    <recommendedName>
        <fullName evidence="12">Transposase</fullName>
    </recommendedName>
</protein>
<evidence type="ECO:0000256" key="1">
    <source>
        <dbReference type="ARBA" id="ARBA00008761"/>
    </source>
</evidence>
<evidence type="ECO:0000259" key="8">
    <source>
        <dbReference type="Pfam" id="PF07282"/>
    </source>
</evidence>
<proteinExistence type="inferred from homology"/>
<dbReference type="InterPro" id="IPR021027">
    <property type="entry name" value="Transposase_put_HTH"/>
</dbReference>
<evidence type="ECO:0000256" key="6">
    <source>
        <dbReference type="ARBA" id="ARBA00023172"/>
    </source>
</evidence>
<dbReference type="Pfam" id="PF12323">
    <property type="entry name" value="HTH_OrfB_IS605"/>
    <property type="match status" value="1"/>
</dbReference>
<gene>
    <name evidence="10" type="ORF">A6M23_04040</name>
</gene>
<evidence type="ECO:0000313" key="11">
    <source>
        <dbReference type="Proteomes" id="UP000095008"/>
    </source>
</evidence>
<evidence type="ECO:0008006" key="12">
    <source>
        <dbReference type="Google" id="ProtNLM"/>
    </source>
</evidence>
<dbReference type="Pfam" id="PF07282">
    <property type="entry name" value="Cas12f1-like_TNB"/>
    <property type="match status" value="1"/>
</dbReference>
<name>A0A1C2IGB0_ACITH</name>
<organism evidence="10 11">
    <name type="scientific">Acidithiobacillus thiooxidans</name>
    <name type="common">Thiobacillus thiooxidans</name>
    <dbReference type="NCBI Taxonomy" id="930"/>
    <lineage>
        <taxon>Bacteria</taxon>
        <taxon>Pseudomonadati</taxon>
        <taxon>Pseudomonadota</taxon>
        <taxon>Acidithiobacillia</taxon>
        <taxon>Acidithiobacillales</taxon>
        <taxon>Acidithiobacillaceae</taxon>
        <taxon>Acidithiobacillus</taxon>
    </lineage>
</organism>
<dbReference type="NCBIfam" id="NF040570">
    <property type="entry name" value="guided_TnpB"/>
    <property type="match status" value="1"/>
</dbReference>
<keyword evidence="2" id="KW-0815">Transposition</keyword>
<evidence type="ECO:0000256" key="4">
    <source>
        <dbReference type="ARBA" id="ARBA00022833"/>
    </source>
</evidence>
<keyword evidence="5" id="KW-0238">DNA-binding</keyword>
<evidence type="ECO:0000256" key="5">
    <source>
        <dbReference type="ARBA" id="ARBA00023125"/>
    </source>
</evidence>
<dbReference type="GO" id="GO:0046872">
    <property type="term" value="F:metal ion binding"/>
    <property type="evidence" value="ECO:0007669"/>
    <property type="project" value="UniProtKB-KW"/>
</dbReference>
<sequence>MPNRKVTYRLYPNAEQEARLQETLGLHQRLYNTSLEERIRVYQETGKGLSFAAQCKVLTQWRKAVPALAGLNAQSEQVTLKRLHLAFQHFFRRAKNGEKPGFPRFKSIHRYPGWGYKTHGDGWKLHPSQGANSSQSGAHGKIYLQGIGLVPMRGKPRTAGEPVTCEILHKAGKWYASVTLEMAAIQRERGTEMGAFDWGLKEFLTVATPQGIETVVNPRHLRNQLAELKRLGQEVSRKIRMAQKLSGRQRGFSVSANLCRAIQHLARLHAKVARQRKDFMHQTSAWLVKRFGAIGTEALAVKNMMHNGGAHKKGLNREIHAAAPATFLKMTRTKAEEAGSWYEEAPTREIKPTQRCHACWELPNEKKMLSDREHQCPHCGVTCGRDENAALVLLRWLEMRLAGDSGLCSPQGICSPQGAGREPSEMWSGGSFAAMKHKTHAIAV</sequence>
<dbReference type="GO" id="GO:0032196">
    <property type="term" value="P:transposition"/>
    <property type="evidence" value="ECO:0007669"/>
    <property type="project" value="UniProtKB-KW"/>
</dbReference>
<dbReference type="GO" id="GO:0006310">
    <property type="term" value="P:DNA recombination"/>
    <property type="evidence" value="ECO:0007669"/>
    <property type="project" value="UniProtKB-KW"/>
</dbReference>
<dbReference type="Pfam" id="PF01385">
    <property type="entry name" value="OrfB_IS605"/>
    <property type="match status" value="1"/>
</dbReference>
<evidence type="ECO:0000259" key="7">
    <source>
        <dbReference type="Pfam" id="PF01385"/>
    </source>
</evidence>
<comment type="similarity">
    <text evidence="1">In the C-terminal section; belongs to the transposase 35 family.</text>
</comment>
<dbReference type="OrthoDB" id="5296584at2"/>
<dbReference type="InterPro" id="IPR001959">
    <property type="entry name" value="Transposase"/>
</dbReference>